<name>A0A0A9A3G4_ARUDO</name>
<reference evidence="1" key="1">
    <citation type="submission" date="2014-09" db="EMBL/GenBank/DDBJ databases">
        <authorList>
            <person name="Magalhaes I.L.F."/>
            <person name="Oliveira U."/>
            <person name="Santos F.R."/>
            <person name="Vidigal T.H.D.A."/>
            <person name="Brescovit A.D."/>
            <person name="Santos A.J."/>
        </authorList>
    </citation>
    <scope>NUCLEOTIDE SEQUENCE</scope>
    <source>
        <tissue evidence="1">Shoot tissue taken approximately 20 cm above the soil surface</tissue>
    </source>
</reference>
<protein>
    <submittedName>
        <fullName evidence="1">Uncharacterized protein</fullName>
    </submittedName>
</protein>
<sequence>MQTTELCLVKGYTIPVLKLVKGGRCTLVIPYISVTRISTHKHHSRNGHFCIY</sequence>
<proteinExistence type="predicted"/>
<reference evidence="1" key="2">
    <citation type="journal article" date="2015" name="Data Brief">
        <title>Shoot transcriptome of the giant reed, Arundo donax.</title>
        <authorList>
            <person name="Barrero R.A."/>
            <person name="Guerrero F.D."/>
            <person name="Moolhuijzen P."/>
            <person name="Goolsby J.A."/>
            <person name="Tidwell J."/>
            <person name="Bellgard S.E."/>
            <person name="Bellgard M.I."/>
        </authorList>
    </citation>
    <scope>NUCLEOTIDE SEQUENCE</scope>
    <source>
        <tissue evidence="1">Shoot tissue taken approximately 20 cm above the soil surface</tissue>
    </source>
</reference>
<dbReference type="AlphaFoldDB" id="A0A0A9A3G4"/>
<organism evidence="1">
    <name type="scientific">Arundo donax</name>
    <name type="common">Giant reed</name>
    <name type="synonym">Donax arundinaceus</name>
    <dbReference type="NCBI Taxonomy" id="35708"/>
    <lineage>
        <taxon>Eukaryota</taxon>
        <taxon>Viridiplantae</taxon>
        <taxon>Streptophyta</taxon>
        <taxon>Embryophyta</taxon>
        <taxon>Tracheophyta</taxon>
        <taxon>Spermatophyta</taxon>
        <taxon>Magnoliopsida</taxon>
        <taxon>Liliopsida</taxon>
        <taxon>Poales</taxon>
        <taxon>Poaceae</taxon>
        <taxon>PACMAD clade</taxon>
        <taxon>Arundinoideae</taxon>
        <taxon>Arundineae</taxon>
        <taxon>Arundo</taxon>
    </lineage>
</organism>
<accession>A0A0A9A3G4</accession>
<evidence type="ECO:0000313" key="1">
    <source>
        <dbReference type="EMBL" id="JAD46194.1"/>
    </source>
</evidence>
<dbReference type="EMBL" id="GBRH01251701">
    <property type="protein sequence ID" value="JAD46194.1"/>
    <property type="molecule type" value="Transcribed_RNA"/>
</dbReference>